<protein>
    <submittedName>
        <fullName evidence="2">VOC family protein</fullName>
    </submittedName>
</protein>
<dbReference type="AlphaFoldDB" id="A0A9X4KFM2"/>
<keyword evidence="3" id="KW-1185">Reference proteome</keyword>
<gene>
    <name evidence="2" type="ORF">OMP38_07335</name>
</gene>
<dbReference type="EMBL" id="JAPDHZ010000002">
    <property type="protein sequence ID" value="MDG0790689.1"/>
    <property type="molecule type" value="Genomic_DNA"/>
</dbReference>
<comment type="caution">
    <text evidence="2">The sequence shown here is derived from an EMBL/GenBank/DDBJ whole genome shotgun (WGS) entry which is preliminary data.</text>
</comment>
<dbReference type="Gene3D" id="3.10.180.10">
    <property type="entry name" value="2,3-Dihydroxybiphenyl 1,2-Dioxygenase, domain 1"/>
    <property type="match status" value="1"/>
</dbReference>
<accession>A0A9X4KFM2</accession>
<dbReference type="PROSITE" id="PS51819">
    <property type="entry name" value="VOC"/>
    <property type="match status" value="1"/>
</dbReference>
<organism evidence="2 3">
    <name type="scientific">Cohnella ginsengisoli</name>
    <dbReference type="NCBI Taxonomy" id="425004"/>
    <lineage>
        <taxon>Bacteria</taxon>
        <taxon>Bacillati</taxon>
        <taxon>Bacillota</taxon>
        <taxon>Bacilli</taxon>
        <taxon>Bacillales</taxon>
        <taxon>Paenibacillaceae</taxon>
        <taxon>Cohnella</taxon>
    </lineage>
</organism>
<dbReference type="CDD" id="cd06587">
    <property type="entry name" value="VOC"/>
    <property type="match status" value="1"/>
</dbReference>
<dbReference type="SUPFAM" id="SSF54593">
    <property type="entry name" value="Glyoxalase/Bleomycin resistance protein/Dihydroxybiphenyl dioxygenase"/>
    <property type="match status" value="1"/>
</dbReference>
<feature type="domain" description="VOC" evidence="1">
    <location>
        <begin position="19"/>
        <end position="135"/>
    </location>
</feature>
<evidence type="ECO:0000259" key="1">
    <source>
        <dbReference type="PROSITE" id="PS51819"/>
    </source>
</evidence>
<dbReference type="InterPro" id="IPR037523">
    <property type="entry name" value="VOC_core"/>
</dbReference>
<evidence type="ECO:0000313" key="3">
    <source>
        <dbReference type="Proteomes" id="UP001153387"/>
    </source>
</evidence>
<proteinExistence type="predicted"/>
<sequence>MTEKAAQERQAAASPIGRRVASVFIPVKDIERSRTWYCRLLGFEETERDILFGHICVLPLDGADVVLDTMPKWGGAEPGGAAAIETPVLMLPTPDLEASLAYVDALGAERLTDIEDGHWFVFKDPDGNKLMICKE</sequence>
<dbReference type="InterPro" id="IPR041581">
    <property type="entry name" value="Glyoxalase_6"/>
</dbReference>
<dbReference type="Proteomes" id="UP001153387">
    <property type="component" value="Unassembled WGS sequence"/>
</dbReference>
<evidence type="ECO:0000313" key="2">
    <source>
        <dbReference type="EMBL" id="MDG0790689.1"/>
    </source>
</evidence>
<dbReference type="Pfam" id="PF18029">
    <property type="entry name" value="Glyoxalase_6"/>
    <property type="match status" value="1"/>
</dbReference>
<dbReference type="RefSeq" id="WP_277564492.1">
    <property type="nucleotide sequence ID" value="NZ_JAPDHZ010000002.1"/>
</dbReference>
<name>A0A9X4KFM2_9BACL</name>
<dbReference type="InterPro" id="IPR029068">
    <property type="entry name" value="Glyas_Bleomycin-R_OHBP_Dase"/>
</dbReference>
<reference evidence="2 3" key="1">
    <citation type="submission" date="2022-10" db="EMBL/GenBank/DDBJ databases">
        <title>Comparative genomic analysis of Cohnella hashimotonis sp. nov., isolated from the International Space Station.</title>
        <authorList>
            <person name="Simpson A."/>
            <person name="Venkateswaran K."/>
        </authorList>
    </citation>
    <scope>NUCLEOTIDE SEQUENCE [LARGE SCALE GENOMIC DNA]</scope>
    <source>
        <strain evidence="2 3">DSM 18997</strain>
    </source>
</reference>